<sequence>MAKSKQENYLDFVPVPNPKNSWSEDDKGIVTIDMVHRGFYASIAQKFFHTPRVSHIALDEYGSFLWKEIDGVQSVGDLARKMKAQFGDKAEPLYDRLVKYMQILHNNEFILFVGKDKVKP</sequence>
<reference evidence="1" key="1">
    <citation type="submission" date="2009-12" db="EMBL/GenBank/DDBJ databases">
        <authorList>
            <person name="Weinstock G."/>
            <person name="Sodergren E."/>
            <person name="Clifton S."/>
            <person name="Fulton L."/>
            <person name="Fulton B."/>
            <person name="Courtney L."/>
            <person name="Fronick C."/>
            <person name="Harrison M."/>
            <person name="Strong C."/>
            <person name="Farmer C."/>
            <person name="Delahaunty K."/>
            <person name="Markovic C."/>
            <person name="Hall O."/>
            <person name="Minx P."/>
            <person name="Tomlinson C."/>
            <person name="Mitreva M."/>
            <person name="Nelson J."/>
            <person name="Hou S."/>
            <person name="Wollam A."/>
            <person name="Pepin K.H."/>
            <person name="Johnson M."/>
            <person name="Bhonagiri V."/>
            <person name="Nash W.E."/>
            <person name="Warren W."/>
            <person name="Chinwalla A."/>
            <person name="Mardis E.R."/>
            <person name="Wilson R.K."/>
        </authorList>
    </citation>
    <scope>NUCLEOTIDE SEQUENCE [LARGE SCALE GENOMIC DNA]</scope>
    <source>
        <strain evidence="1">DSM 15176</strain>
    </source>
</reference>
<dbReference type="Gene3D" id="1.10.10.1150">
    <property type="entry name" value="Coenzyme PQQ synthesis protein D (PqqD)"/>
    <property type="match status" value="1"/>
</dbReference>
<dbReference type="EMBL" id="ACBY02000014">
    <property type="protein sequence ID" value="EFB77140.1"/>
    <property type="molecule type" value="Genomic_DNA"/>
</dbReference>
<dbReference type="InterPro" id="IPR008792">
    <property type="entry name" value="PQQD"/>
</dbReference>
<accession>D1PK42</accession>
<name>D1PK42_9FIRM</name>
<keyword evidence="2" id="KW-1185">Reference proteome</keyword>
<dbReference type="RefSeq" id="WP_007046178.1">
    <property type="nucleotide sequence ID" value="NZ_GG704769.1"/>
</dbReference>
<protein>
    <recommendedName>
        <fullName evidence="3">Coenzyme PQQ synthesis protein D (PqqD)</fullName>
    </recommendedName>
</protein>
<dbReference type="Proteomes" id="UP000003438">
    <property type="component" value="Unassembled WGS sequence"/>
</dbReference>
<evidence type="ECO:0008006" key="3">
    <source>
        <dbReference type="Google" id="ProtNLM"/>
    </source>
</evidence>
<comment type="caution">
    <text evidence="1">The sequence shown here is derived from an EMBL/GenBank/DDBJ whole genome shotgun (WGS) entry which is preliminary data.</text>
</comment>
<evidence type="ECO:0000313" key="1">
    <source>
        <dbReference type="EMBL" id="EFB77140.1"/>
    </source>
</evidence>
<dbReference type="InterPro" id="IPR041881">
    <property type="entry name" value="PqqD_sf"/>
</dbReference>
<dbReference type="eggNOG" id="ENOG50330XY">
    <property type="taxonomic scope" value="Bacteria"/>
</dbReference>
<evidence type="ECO:0000313" key="2">
    <source>
        <dbReference type="Proteomes" id="UP000003438"/>
    </source>
</evidence>
<proteinExistence type="predicted"/>
<gene>
    <name evidence="1" type="ORF">SUBVAR_04762</name>
</gene>
<dbReference type="AlphaFoldDB" id="D1PK42"/>
<dbReference type="OrthoDB" id="308521at2"/>
<organism evidence="1 2">
    <name type="scientific">Subdoligranulum variabile DSM 15176</name>
    <dbReference type="NCBI Taxonomy" id="411471"/>
    <lineage>
        <taxon>Bacteria</taxon>
        <taxon>Bacillati</taxon>
        <taxon>Bacillota</taxon>
        <taxon>Clostridia</taxon>
        <taxon>Eubacteriales</taxon>
        <taxon>Oscillospiraceae</taxon>
        <taxon>Subdoligranulum</taxon>
    </lineage>
</organism>
<dbReference type="Pfam" id="PF05402">
    <property type="entry name" value="PqqD"/>
    <property type="match status" value="1"/>
</dbReference>
<dbReference type="STRING" id="411471.SUBVAR_04762"/>
<dbReference type="HOGENOM" id="CLU_150513_0_0_9"/>